<evidence type="ECO:0000313" key="13">
    <source>
        <dbReference type="EMBL" id="KAF4112561.1"/>
    </source>
</evidence>
<keyword evidence="11" id="KW-0812">Transmembrane</keyword>
<name>A0A7J6D038_9TELE</name>
<keyword evidence="6" id="KW-0879">Wnt signaling pathway</keyword>
<feature type="domain" description="R-spondin Fu-CRD" evidence="12">
    <location>
        <begin position="62"/>
        <end position="158"/>
    </location>
</feature>
<keyword evidence="11" id="KW-0472">Membrane</keyword>
<evidence type="ECO:0000256" key="1">
    <source>
        <dbReference type="ARBA" id="ARBA00004613"/>
    </source>
</evidence>
<reference evidence="13 14" key="1">
    <citation type="submission" date="2020-04" db="EMBL/GenBank/DDBJ databases">
        <title>Chromosome-level genome assembly of a cyprinid fish Onychostoma macrolepis by integration of Nanopore Sequencing, Bionano and Hi-C technology.</title>
        <authorList>
            <person name="Wang D."/>
        </authorList>
    </citation>
    <scope>NUCLEOTIDE SEQUENCE [LARGE SCALE GENOMIC DNA]</scope>
    <source>
        <strain evidence="13">SWU-2019</strain>
        <tissue evidence="13">Muscle</tissue>
    </source>
</reference>
<dbReference type="SUPFAM" id="SSF82895">
    <property type="entry name" value="TSP-1 type 1 repeat"/>
    <property type="match status" value="1"/>
</dbReference>
<keyword evidence="5" id="KW-0358">Heparin-binding</keyword>
<evidence type="ECO:0000259" key="12">
    <source>
        <dbReference type="Pfam" id="PF15913"/>
    </source>
</evidence>
<dbReference type="Gene3D" id="2.20.100.10">
    <property type="entry name" value="Thrombospondin type-1 (TSP1) repeat"/>
    <property type="match status" value="1"/>
</dbReference>
<keyword evidence="7" id="KW-0732">Signal</keyword>
<keyword evidence="8" id="KW-1015">Disulfide bond</keyword>
<dbReference type="SUPFAM" id="SSF57184">
    <property type="entry name" value="Growth factor receptor domain"/>
    <property type="match status" value="1"/>
</dbReference>
<dbReference type="PANTHER" id="PTHR46987">
    <property type="entry name" value="NEUROHYPOPHYSIAL HORMONES, N-TERMINAL DOMAIN CONTAINING PROTEIN"/>
    <property type="match status" value="1"/>
</dbReference>
<accession>A0A7J6D038</accession>
<evidence type="ECO:0000256" key="9">
    <source>
        <dbReference type="ARBA" id="ARBA00023180"/>
    </source>
</evidence>
<keyword evidence="14" id="KW-1185">Reference proteome</keyword>
<keyword evidence="9" id="KW-0325">Glycoprotein</keyword>
<evidence type="ECO:0000256" key="6">
    <source>
        <dbReference type="ARBA" id="ARBA00022687"/>
    </source>
</evidence>
<dbReference type="GO" id="GO:0008201">
    <property type="term" value="F:heparin binding"/>
    <property type="evidence" value="ECO:0007669"/>
    <property type="project" value="UniProtKB-KW"/>
</dbReference>
<organism evidence="13 14">
    <name type="scientific">Onychostoma macrolepis</name>
    <dbReference type="NCBI Taxonomy" id="369639"/>
    <lineage>
        <taxon>Eukaryota</taxon>
        <taxon>Metazoa</taxon>
        <taxon>Chordata</taxon>
        <taxon>Craniata</taxon>
        <taxon>Vertebrata</taxon>
        <taxon>Euteleostomi</taxon>
        <taxon>Actinopterygii</taxon>
        <taxon>Neopterygii</taxon>
        <taxon>Teleostei</taxon>
        <taxon>Ostariophysi</taxon>
        <taxon>Cypriniformes</taxon>
        <taxon>Cyprinidae</taxon>
        <taxon>Acrossocheilinae</taxon>
        <taxon>Onychostoma</taxon>
    </lineage>
</organism>
<evidence type="ECO:0000256" key="11">
    <source>
        <dbReference type="SAM" id="Phobius"/>
    </source>
</evidence>
<dbReference type="InterPro" id="IPR009030">
    <property type="entry name" value="Growth_fac_rcpt_cys_sf"/>
</dbReference>
<dbReference type="InterPro" id="IPR036383">
    <property type="entry name" value="TSP1_rpt_sf"/>
</dbReference>
<evidence type="ECO:0000256" key="2">
    <source>
        <dbReference type="ARBA" id="ARBA00007308"/>
    </source>
</evidence>
<comment type="similarity">
    <text evidence="2">Belongs to the R-spondin family.</text>
</comment>
<sequence length="270" mass="31423">MCFHVAEKRPALFQRQSFRQMLQNLFLVQMHWQLLALLYLVCQTLISTFAVRKRSESWRQDCRSCLECSKENGCLRCSERLFLFLNRDGMRHHGSCVHSCPSGHFGLRGKDLNRCMKCKAPECERCFNKDFCTKCKGGYLLFKGKCFKNCPEGTFPQSTDCVEGCVLSMFGLWGEWSPCQHNGLSCGVRWGQQSRTRELSRNTPEETEALCPPQTESSKCRMKIKCPKDKRKNVRREERRKPQKMLKLFGNKTRHPVQRSSAQRRVTSSQ</sequence>
<dbReference type="GO" id="GO:0005576">
    <property type="term" value="C:extracellular region"/>
    <property type="evidence" value="ECO:0007669"/>
    <property type="project" value="UniProtKB-SubCell"/>
</dbReference>
<comment type="caution">
    <text evidence="13">The sequence shown here is derived from an EMBL/GenBank/DDBJ whole genome shotgun (WGS) entry which is preliminary data.</text>
</comment>
<evidence type="ECO:0000256" key="5">
    <source>
        <dbReference type="ARBA" id="ARBA00022674"/>
    </source>
</evidence>
<dbReference type="Gene3D" id="2.10.220.10">
    <property type="entry name" value="Hormone Receptor, Insulin-like Growth Factor Receptor 1, Chain A, domain 2"/>
    <property type="match status" value="1"/>
</dbReference>
<evidence type="ECO:0000256" key="4">
    <source>
        <dbReference type="ARBA" id="ARBA00022606"/>
    </source>
</evidence>
<dbReference type="PROSITE" id="PS50092">
    <property type="entry name" value="TSP1"/>
    <property type="match status" value="1"/>
</dbReference>
<dbReference type="PANTHER" id="PTHR46987:SF6">
    <property type="entry name" value="R-SPONDIN-4"/>
    <property type="match status" value="1"/>
</dbReference>
<feature type="region of interest" description="Disordered" evidence="10">
    <location>
        <begin position="228"/>
        <end position="270"/>
    </location>
</feature>
<dbReference type="InterPro" id="IPR006212">
    <property type="entry name" value="Furin_repeat"/>
</dbReference>
<comment type="subcellular location">
    <subcellularLocation>
        <location evidence="1">Secreted</location>
    </subcellularLocation>
</comment>
<dbReference type="GO" id="GO:0016055">
    <property type="term" value="P:Wnt signaling pathway"/>
    <property type="evidence" value="ECO:0007669"/>
    <property type="project" value="UniProtKB-KW"/>
</dbReference>
<gene>
    <name evidence="13" type="ORF">G5714_007356</name>
</gene>
<dbReference type="Proteomes" id="UP000579812">
    <property type="component" value="Unassembled WGS sequence"/>
</dbReference>
<evidence type="ECO:0000256" key="7">
    <source>
        <dbReference type="ARBA" id="ARBA00022729"/>
    </source>
</evidence>
<dbReference type="CDD" id="cd00064">
    <property type="entry name" value="FU"/>
    <property type="match status" value="1"/>
</dbReference>
<dbReference type="InterPro" id="IPR051514">
    <property type="entry name" value="R-spondin"/>
</dbReference>
<keyword evidence="11" id="KW-1133">Transmembrane helix</keyword>
<dbReference type="InterPro" id="IPR000884">
    <property type="entry name" value="TSP1_rpt"/>
</dbReference>
<evidence type="ECO:0000256" key="10">
    <source>
        <dbReference type="SAM" id="MobiDB-lite"/>
    </source>
</evidence>
<keyword evidence="4" id="KW-0716">Sensory transduction</keyword>
<dbReference type="EMBL" id="JAAMOB010000006">
    <property type="protein sequence ID" value="KAF4112561.1"/>
    <property type="molecule type" value="Genomic_DNA"/>
</dbReference>
<feature type="region of interest" description="Disordered" evidence="10">
    <location>
        <begin position="197"/>
        <end position="216"/>
    </location>
</feature>
<feature type="transmembrane region" description="Helical" evidence="11">
    <location>
        <begin position="30"/>
        <end position="51"/>
    </location>
</feature>
<proteinExistence type="inferred from homology"/>
<protein>
    <recommendedName>
        <fullName evidence="12">R-spondin Fu-CRD domain-containing protein</fullName>
    </recommendedName>
</protein>
<keyword evidence="3" id="KW-0964">Secreted</keyword>
<evidence type="ECO:0000313" key="14">
    <source>
        <dbReference type="Proteomes" id="UP000579812"/>
    </source>
</evidence>
<evidence type="ECO:0000256" key="3">
    <source>
        <dbReference type="ARBA" id="ARBA00022525"/>
    </source>
</evidence>
<evidence type="ECO:0000256" key="8">
    <source>
        <dbReference type="ARBA" id="ARBA00023157"/>
    </source>
</evidence>
<dbReference type="SMART" id="SM00261">
    <property type="entry name" value="FU"/>
    <property type="match status" value="2"/>
</dbReference>
<dbReference type="AlphaFoldDB" id="A0A7J6D038"/>
<dbReference type="InterPro" id="IPR043601">
    <property type="entry name" value="Rspo_Fu-CRD_dom"/>
</dbReference>
<dbReference type="Pfam" id="PF15913">
    <property type="entry name" value="Furin-like_2"/>
    <property type="match status" value="1"/>
</dbReference>
<feature type="compositionally biased region" description="Polar residues" evidence="10">
    <location>
        <begin position="258"/>
        <end position="270"/>
    </location>
</feature>